<organism evidence="2 3">
    <name type="scientific">Lecanosticta acicola</name>
    <dbReference type="NCBI Taxonomy" id="111012"/>
    <lineage>
        <taxon>Eukaryota</taxon>
        <taxon>Fungi</taxon>
        <taxon>Dikarya</taxon>
        <taxon>Ascomycota</taxon>
        <taxon>Pezizomycotina</taxon>
        <taxon>Dothideomycetes</taxon>
        <taxon>Dothideomycetidae</taxon>
        <taxon>Mycosphaerellales</taxon>
        <taxon>Mycosphaerellaceae</taxon>
        <taxon>Lecanosticta</taxon>
    </lineage>
</organism>
<keyword evidence="3" id="KW-1185">Reference proteome</keyword>
<evidence type="ECO:0000313" key="2">
    <source>
        <dbReference type="EMBL" id="CAK4013523.1"/>
    </source>
</evidence>
<keyword evidence="1" id="KW-1133">Transmembrane helix</keyword>
<keyword evidence="1" id="KW-0812">Transmembrane</keyword>
<dbReference type="InterPro" id="IPR018815">
    <property type="entry name" value="Incr_loss_mito_DNA_1"/>
</dbReference>
<dbReference type="PANTHER" id="PTHR28029:SF1">
    <property type="entry name" value="PROTEIN ILM1"/>
    <property type="match status" value="1"/>
</dbReference>
<feature type="transmembrane region" description="Helical" evidence="1">
    <location>
        <begin position="135"/>
        <end position="154"/>
    </location>
</feature>
<comment type="caution">
    <text evidence="2">The sequence shown here is derived from an EMBL/GenBank/DDBJ whole genome shotgun (WGS) entry which is preliminary data.</text>
</comment>
<dbReference type="AlphaFoldDB" id="A0AAI8YYW9"/>
<reference evidence="2" key="1">
    <citation type="submission" date="2023-11" db="EMBL/GenBank/DDBJ databases">
        <authorList>
            <person name="Alioto T."/>
            <person name="Alioto T."/>
            <person name="Gomez Garrido J."/>
        </authorList>
    </citation>
    <scope>NUCLEOTIDE SEQUENCE</scope>
</reference>
<protein>
    <submittedName>
        <fullName evidence="2">Increased loss of mitochondrial dna 1</fullName>
    </submittedName>
</protein>
<accession>A0AAI8YYW9</accession>
<dbReference type="PANTHER" id="PTHR28029">
    <property type="entry name" value="PROTEIN ILM1"/>
    <property type="match status" value="1"/>
</dbReference>
<keyword evidence="1" id="KW-0472">Membrane</keyword>
<feature type="transmembrane region" description="Helical" evidence="1">
    <location>
        <begin position="12"/>
        <end position="31"/>
    </location>
</feature>
<dbReference type="EMBL" id="CAVMBE010000025">
    <property type="protein sequence ID" value="CAK4013523.1"/>
    <property type="molecule type" value="Genomic_DNA"/>
</dbReference>
<dbReference type="Proteomes" id="UP001296104">
    <property type="component" value="Unassembled WGS sequence"/>
</dbReference>
<dbReference type="Pfam" id="PF10311">
    <property type="entry name" value="Ilm1"/>
    <property type="match status" value="1"/>
</dbReference>
<proteinExistence type="predicted"/>
<gene>
    <name evidence="2" type="ORF">LECACI_7A004509</name>
</gene>
<sequence>MAIISAFTIIRAISLFHLTAAYFFLAAPKIISDQNVVFMLGESMRLNHAGSLEKPSEASAFIGVLLAFIGLADLTAASMEEATAIEYWLSNVPVRLAFLFSLTGYVFLCKEDGIFGSSSSSIGKISLGEPLQNSLVFTFGFFEIAAWFWTFTNLREERRELARKRLEEMKAQQDRL</sequence>
<evidence type="ECO:0000313" key="3">
    <source>
        <dbReference type="Proteomes" id="UP001296104"/>
    </source>
</evidence>
<name>A0AAI8YYW9_9PEZI</name>
<feature type="transmembrane region" description="Helical" evidence="1">
    <location>
        <begin position="58"/>
        <end position="76"/>
    </location>
</feature>
<feature type="transmembrane region" description="Helical" evidence="1">
    <location>
        <begin position="88"/>
        <end position="108"/>
    </location>
</feature>
<evidence type="ECO:0000256" key="1">
    <source>
        <dbReference type="SAM" id="Phobius"/>
    </source>
</evidence>